<gene>
    <name evidence="2" type="ORF">JMJ77_013246</name>
</gene>
<evidence type="ECO:0000313" key="2">
    <source>
        <dbReference type="EMBL" id="KAG7050499.1"/>
    </source>
</evidence>
<comment type="caution">
    <text evidence="2">The sequence shown here is derived from an EMBL/GenBank/DDBJ whole genome shotgun (WGS) entry which is preliminary data.</text>
</comment>
<proteinExistence type="predicted"/>
<accession>A0A9P7R7U0</accession>
<sequence>MGTEQSVVCNGPTNSDCLLSHVSIQPSVSKSCPKMKCGSSIDSSASHVGHGQYPIGQRKGDGDDFSRQLKSRNESLVSTMLSARPAKSDSISRRPTQPWTLKTLQEERDLSIVIAITFSASGNYKSRLWYGLLPTSLLAETLALCIKLHQSTSGTNGALVLWFCSATERWMDDARTMGQTAAPQHKAGTIRLDPAACTIDNQLDSILALSSCHYRSAWTRSLPMQPCIESRSLSQRRQHTLSAYLPVHIGVEAGYARLYVA</sequence>
<dbReference type="Proteomes" id="UP000699042">
    <property type="component" value="Unassembled WGS sequence"/>
</dbReference>
<evidence type="ECO:0000313" key="3">
    <source>
        <dbReference type="Proteomes" id="UP000699042"/>
    </source>
</evidence>
<reference evidence="2" key="1">
    <citation type="submission" date="2021-05" db="EMBL/GenBank/DDBJ databases">
        <title>Comparative genomics of three Colletotrichum scovillei strains and genetic complementation revealed genes involved fungal growth and virulence on chili pepper.</title>
        <authorList>
            <person name="Hsieh D.-K."/>
            <person name="Chuang S.-C."/>
            <person name="Chen C.-Y."/>
            <person name="Chao Y.-T."/>
            <person name="Lu M.-Y.J."/>
            <person name="Lee M.-H."/>
            <person name="Shih M.-C."/>
        </authorList>
    </citation>
    <scope>NUCLEOTIDE SEQUENCE</scope>
    <source>
        <strain evidence="2">Coll-153</strain>
    </source>
</reference>
<name>A0A9P7R7U0_9PEZI</name>
<protein>
    <submittedName>
        <fullName evidence="2">Uncharacterized protein</fullName>
    </submittedName>
</protein>
<organism evidence="2 3">
    <name type="scientific">Colletotrichum scovillei</name>
    <dbReference type="NCBI Taxonomy" id="1209932"/>
    <lineage>
        <taxon>Eukaryota</taxon>
        <taxon>Fungi</taxon>
        <taxon>Dikarya</taxon>
        <taxon>Ascomycota</taxon>
        <taxon>Pezizomycotina</taxon>
        <taxon>Sordariomycetes</taxon>
        <taxon>Hypocreomycetidae</taxon>
        <taxon>Glomerellales</taxon>
        <taxon>Glomerellaceae</taxon>
        <taxon>Colletotrichum</taxon>
        <taxon>Colletotrichum acutatum species complex</taxon>
    </lineage>
</organism>
<dbReference type="AlphaFoldDB" id="A0A9P7R7U0"/>
<dbReference type="EMBL" id="JAESDN010000005">
    <property type="protein sequence ID" value="KAG7050499.1"/>
    <property type="molecule type" value="Genomic_DNA"/>
</dbReference>
<evidence type="ECO:0000256" key="1">
    <source>
        <dbReference type="SAM" id="MobiDB-lite"/>
    </source>
</evidence>
<keyword evidence="3" id="KW-1185">Reference proteome</keyword>
<feature type="region of interest" description="Disordered" evidence="1">
    <location>
        <begin position="40"/>
        <end position="65"/>
    </location>
</feature>